<dbReference type="SUPFAM" id="SSF75217">
    <property type="entry name" value="alpha/beta knot"/>
    <property type="match status" value="1"/>
</dbReference>
<evidence type="ECO:0000256" key="2">
    <source>
        <dbReference type="ARBA" id="ARBA00022490"/>
    </source>
</evidence>
<dbReference type="FunFam" id="3.40.1280.10:FF:000008">
    <property type="entry name" value="Group 3 RNA methyltransferase TrmH"/>
    <property type="match status" value="1"/>
</dbReference>
<dbReference type="GO" id="GO:0003723">
    <property type="term" value="F:RNA binding"/>
    <property type="evidence" value="ECO:0007669"/>
    <property type="project" value="InterPro"/>
</dbReference>
<proteinExistence type="inferred from homology"/>
<organism evidence="8">
    <name type="scientific">hydrothermal vent metagenome</name>
    <dbReference type="NCBI Taxonomy" id="652676"/>
    <lineage>
        <taxon>unclassified sequences</taxon>
        <taxon>metagenomes</taxon>
        <taxon>ecological metagenomes</taxon>
    </lineage>
</organism>
<evidence type="ECO:0000256" key="5">
    <source>
        <dbReference type="ARBA" id="ARBA00022679"/>
    </source>
</evidence>
<dbReference type="Gene3D" id="3.30.1330.30">
    <property type="match status" value="1"/>
</dbReference>
<dbReference type="Pfam" id="PF08032">
    <property type="entry name" value="SpoU_sub_bind"/>
    <property type="match status" value="1"/>
</dbReference>
<dbReference type="PANTHER" id="PTHR46429:SF1">
    <property type="entry name" value="23S RRNA (GUANOSINE-2'-O-)-METHYLTRANSFERASE RLMB"/>
    <property type="match status" value="1"/>
</dbReference>
<accession>A0A3B0XZ70</accession>
<evidence type="ECO:0000256" key="1">
    <source>
        <dbReference type="ARBA" id="ARBA00007228"/>
    </source>
</evidence>
<dbReference type="InterPro" id="IPR013123">
    <property type="entry name" value="SpoU_subst-bd"/>
</dbReference>
<dbReference type="GO" id="GO:0005829">
    <property type="term" value="C:cytosol"/>
    <property type="evidence" value="ECO:0007669"/>
    <property type="project" value="TreeGrafter"/>
</dbReference>
<evidence type="ECO:0000259" key="7">
    <source>
        <dbReference type="SMART" id="SM00967"/>
    </source>
</evidence>
<dbReference type="InterPro" id="IPR029064">
    <property type="entry name" value="Ribosomal_eL30-like_sf"/>
</dbReference>
<keyword evidence="6" id="KW-0949">S-adenosyl-L-methionine</keyword>
<dbReference type="PANTHER" id="PTHR46429">
    <property type="entry name" value="23S RRNA (GUANOSINE-2'-O-)-METHYLTRANSFERASE RLMB"/>
    <property type="match status" value="1"/>
</dbReference>
<dbReference type="InterPro" id="IPR029026">
    <property type="entry name" value="tRNA_m1G_MTases_N"/>
</dbReference>
<dbReference type="EC" id="2.1.1.185" evidence="8"/>
<keyword evidence="3" id="KW-0698">rRNA processing</keyword>
<dbReference type="CDD" id="cd18103">
    <property type="entry name" value="SpoU-like_RlmB"/>
    <property type="match status" value="1"/>
</dbReference>
<dbReference type="Gene3D" id="3.40.1280.10">
    <property type="match status" value="1"/>
</dbReference>
<evidence type="ECO:0000256" key="4">
    <source>
        <dbReference type="ARBA" id="ARBA00022603"/>
    </source>
</evidence>
<dbReference type="Pfam" id="PF00588">
    <property type="entry name" value="SpoU_methylase"/>
    <property type="match status" value="1"/>
</dbReference>
<comment type="similarity">
    <text evidence="1">Belongs to the class IV-like SAM-binding methyltransferase superfamily. RNA methyltransferase TrmH family.</text>
</comment>
<sequence length="253" mass="26846">MKKSERAFGLHAVTSLLQRHPARVSVLLALDTRSDERMAEVLRLAETAGVPVRRASRRELDELIPGVSHQGVLAEMGKTSGLGEQDLPKFLQDLGKPAFLLVLDGVQDPHNLGACLRSADAAGVDAVIIPRDSSAPLNSTVRKVACGAAETVPLVRVTNLARTLRVLQQAGVWIYGAASEAEAALYETDLSGSLALVLGGEGKGLRRLTREHCDGLMSIPLAGSVSSLNVSVATGICLFEVRRQRAEAVNTKA</sequence>
<keyword evidence="2" id="KW-0963">Cytoplasm</keyword>
<dbReference type="InterPro" id="IPR004441">
    <property type="entry name" value="rRNA_MeTrfase_TrmH"/>
</dbReference>
<dbReference type="EMBL" id="UOFK01000040">
    <property type="protein sequence ID" value="VAW73695.1"/>
    <property type="molecule type" value="Genomic_DNA"/>
</dbReference>
<protein>
    <submittedName>
        <fullName evidence="8">23S rRNA (Guanosine(2251)-2'-O)-methyltransferase</fullName>
        <ecNumber evidence="8">2.1.1.185</ecNumber>
    </submittedName>
</protein>
<dbReference type="NCBIfam" id="TIGR00186">
    <property type="entry name" value="rRNA_methyl_3"/>
    <property type="match status" value="1"/>
</dbReference>
<dbReference type="SMART" id="SM00967">
    <property type="entry name" value="SpoU_sub_bind"/>
    <property type="match status" value="1"/>
</dbReference>
<evidence type="ECO:0000313" key="8">
    <source>
        <dbReference type="EMBL" id="VAW73695.1"/>
    </source>
</evidence>
<evidence type="ECO:0000256" key="6">
    <source>
        <dbReference type="ARBA" id="ARBA00022691"/>
    </source>
</evidence>
<name>A0A3B0XZ70_9ZZZZ</name>
<dbReference type="InterPro" id="IPR029028">
    <property type="entry name" value="Alpha/beta_knot_MTases"/>
</dbReference>
<dbReference type="InterPro" id="IPR024915">
    <property type="entry name" value="23S_rRNA_MeTrfase_RlmB"/>
</dbReference>
<dbReference type="AlphaFoldDB" id="A0A3B0XZ70"/>
<dbReference type="SUPFAM" id="SSF55315">
    <property type="entry name" value="L30e-like"/>
    <property type="match status" value="1"/>
</dbReference>
<dbReference type="InterPro" id="IPR001537">
    <property type="entry name" value="SpoU_MeTrfase"/>
</dbReference>
<dbReference type="GO" id="GO:0070039">
    <property type="term" value="F:rRNA (guanosine-2'-O-)-methyltransferase activity"/>
    <property type="evidence" value="ECO:0007669"/>
    <property type="project" value="TreeGrafter"/>
</dbReference>
<keyword evidence="5 8" id="KW-0808">Transferase</keyword>
<gene>
    <name evidence="8" type="ORF">MNBD_GAMMA13-322</name>
</gene>
<evidence type="ECO:0000256" key="3">
    <source>
        <dbReference type="ARBA" id="ARBA00022552"/>
    </source>
</evidence>
<dbReference type="HAMAP" id="MF_01887">
    <property type="entry name" value="23SrRNA_methyltr_B"/>
    <property type="match status" value="1"/>
</dbReference>
<reference evidence="8" key="1">
    <citation type="submission" date="2018-06" db="EMBL/GenBank/DDBJ databases">
        <authorList>
            <person name="Zhirakovskaya E."/>
        </authorList>
    </citation>
    <scope>NUCLEOTIDE SEQUENCE</scope>
</reference>
<feature type="domain" description="RNA 2-O ribose methyltransferase substrate binding" evidence="7">
    <location>
        <begin position="6"/>
        <end position="82"/>
    </location>
</feature>
<keyword evidence="4 8" id="KW-0489">Methyltransferase</keyword>